<dbReference type="PANTHER" id="PTHR16219:SF1">
    <property type="entry name" value="HAUS AUGMIN-LIKE COMPLEX SUBUNIT 4"/>
    <property type="match status" value="1"/>
</dbReference>
<accession>A0A0L9UH15</accession>
<gene>
    <name evidence="1" type="ORF">LR48_Vigan04g239300</name>
</gene>
<dbReference type="PANTHER" id="PTHR16219">
    <property type="entry name" value="AUGMIN SUBUNIT 4 FAMILY MEMBER"/>
    <property type="match status" value="1"/>
</dbReference>
<dbReference type="EMBL" id="CM003374">
    <property type="protein sequence ID" value="KOM42195.1"/>
    <property type="molecule type" value="Genomic_DNA"/>
</dbReference>
<dbReference type="Pfam" id="PF14735">
    <property type="entry name" value="HAUS4"/>
    <property type="match status" value="1"/>
</dbReference>
<evidence type="ECO:0000313" key="1">
    <source>
        <dbReference type="EMBL" id="KOM42195.1"/>
    </source>
</evidence>
<dbReference type="AlphaFoldDB" id="A0A0L9UH15"/>
<dbReference type="Proteomes" id="UP000053144">
    <property type="component" value="Chromosome 4"/>
</dbReference>
<dbReference type="GO" id="GO:0051011">
    <property type="term" value="F:microtubule minus-end binding"/>
    <property type="evidence" value="ECO:0007669"/>
    <property type="project" value="TreeGrafter"/>
</dbReference>
<sequence>MKGLHGQNLPGDVAQVVDQLERHCFAPDGSLISKPLFNDLQLAREEMCRERLRYLEAMAIYSEAIAMVEEYQQAVSVGNLYPQLGLRNTLQVYQTLEHQMVVAEAAQRWRLPLISKDGEVHDEDIEKLSVVSRSSLDSTVSGVNSSNYNTPNSSVSGTNSALVASDPVEPGVGGVPNRFLGITPAYLWQTQCQKTPLSVDMTEYRLPVHGRVKLLIEEIERGETALLDDLYSADRKFTEYYNVLEQILAVLIKLVKDLKLEHQHKYDDLQKTWLCKRCETMNAKLRVLEHVLLLETYTKESIPALHKIRKYLVEATEEASIAYNKAVTRMLEYQGVDPHFDNIARQYHDIVQKLENMQWTIHQVEMDLKRLPDKPST</sequence>
<organism evidence="1 2">
    <name type="scientific">Phaseolus angularis</name>
    <name type="common">Azuki bean</name>
    <name type="synonym">Vigna angularis</name>
    <dbReference type="NCBI Taxonomy" id="3914"/>
    <lineage>
        <taxon>Eukaryota</taxon>
        <taxon>Viridiplantae</taxon>
        <taxon>Streptophyta</taxon>
        <taxon>Embryophyta</taxon>
        <taxon>Tracheophyta</taxon>
        <taxon>Spermatophyta</taxon>
        <taxon>Magnoliopsida</taxon>
        <taxon>eudicotyledons</taxon>
        <taxon>Gunneridae</taxon>
        <taxon>Pentapetalae</taxon>
        <taxon>rosids</taxon>
        <taxon>fabids</taxon>
        <taxon>Fabales</taxon>
        <taxon>Fabaceae</taxon>
        <taxon>Papilionoideae</taxon>
        <taxon>50 kb inversion clade</taxon>
        <taxon>NPAAA clade</taxon>
        <taxon>indigoferoid/millettioid clade</taxon>
        <taxon>Phaseoleae</taxon>
        <taxon>Vigna</taxon>
    </lineage>
</organism>
<dbReference type="GO" id="GO:0051225">
    <property type="term" value="P:spindle assembly"/>
    <property type="evidence" value="ECO:0007669"/>
    <property type="project" value="InterPro"/>
</dbReference>
<protein>
    <recommendedName>
        <fullName evidence="3">AUGMIN subunit 4</fullName>
    </recommendedName>
</protein>
<dbReference type="Gramene" id="KOM42195">
    <property type="protein sequence ID" value="KOM42195"/>
    <property type="gene ID" value="LR48_Vigan04g239300"/>
</dbReference>
<evidence type="ECO:0000313" key="2">
    <source>
        <dbReference type="Proteomes" id="UP000053144"/>
    </source>
</evidence>
<name>A0A0L9UH15_PHAAN</name>
<dbReference type="InterPro" id="IPR029327">
    <property type="entry name" value="HAUS4"/>
</dbReference>
<evidence type="ECO:0008006" key="3">
    <source>
        <dbReference type="Google" id="ProtNLM"/>
    </source>
</evidence>
<dbReference type="OMA" id="AVYCEAN"/>
<proteinExistence type="predicted"/>
<dbReference type="STRING" id="3914.A0A0L9UH15"/>
<dbReference type="GO" id="GO:0070652">
    <property type="term" value="C:HAUS complex"/>
    <property type="evidence" value="ECO:0007669"/>
    <property type="project" value="InterPro"/>
</dbReference>
<reference evidence="2" key="1">
    <citation type="journal article" date="2015" name="Proc. Natl. Acad. Sci. U.S.A.">
        <title>Genome sequencing of adzuki bean (Vigna angularis) provides insight into high starch and low fat accumulation and domestication.</title>
        <authorList>
            <person name="Yang K."/>
            <person name="Tian Z."/>
            <person name="Chen C."/>
            <person name="Luo L."/>
            <person name="Zhao B."/>
            <person name="Wang Z."/>
            <person name="Yu L."/>
            <person name="Li Y."/>
            <person name="Sun Y."/>
            <person name="Li W."/>
            <person name="Chen Y."/>
            <person name="Li Y."/>
            <person name="Zhang Y."/>
            <person name="Ai D."/>
            <person name="Zhao J."/>
            <person name="Shang C."/>
            <person name="Ma Y."/>
            <person name="Wu B."/>
            <person name="Wang M."/>
            <person name="Gao L."/>
            <person name="Sun D."/>
            <person name="Zhang P."/>
            <person name="Guo F."/>
            <person name="Wang W."/>
            <person name="Li Y."/>
            <person name="Wang J."/>
            <person name="Varshney R.K."/>
            <person name="Wang J."/>
            <person name="Ling H.Q."/>
            <person name="Wan P."/>
        </authorList>
    </citation>
    <scope>NUCLEOTIDE SEQUENCE</scope>
    <source>
        <strain evidence="2">cv. Jingnong 6</strain>
    </source>
</reference>